<sequence length="161" mass="16975">MHNPCTGAESHDSRFCNTRERRWDRHCVGGSIASAARRASPTNRASRRRCSSYGTCARGPSSSSAGRPPAGTSAGALSGLEPPGSEAKEEDLKFTAGSVFEPLSRLKGTRQSASLCGILRLQAGRALHDLVGPSLLYRDAQVTPPLAIPLVKTASVTGCRK</sequence>
<organism evidence="2 3">
    <name type="scientific">Marchantia polymorpha</name>
    <name type="common">Common liverwort</name>
    <name type="synonym">Marchantia aquatica</name>
    <dbReference type="NCBI Taxonomy" id="3197"/>
    <lineage>
        <taxon>Eukaryota</taxon>
        <taxon>Viridiplantae</taxon>
        <taxon>Streptophyta</taxon>
        <taxon>Embryophyta</taxon>
        <taxon>Marchantiophyta</taxon>
        <taxon>Marchantiopsida</taxon>
        <taxon>Marchantiidae</taxon>
        <taxon>Marchantiales</taxon>
        <taxon>Marchantiaceae</taxon>
        <taxon>Marchantia</taxon>
    </lineage>
</organism>
<dbReference type="EMBL" id="KZ772726">
    <property type="protein sequence ID" value="PTQ38033.1"/>
    <property type="molecule type" value="Genomic_DNA"/>
</dbReference>
<dbReference type="AlphaFoldDB" id="A0A2R6WW17"/>
<name>A0A2R6WW17_MARPO</name>
<protein>
    <submittedName>
        <fullName evidence="2">Uncharacterized protein</fullName>
    </submittedName>
</protein>
<evidence type="ECO:0000256" key="1">
    <source>
        <dbReference type="SAM" id="MobiDB-lite"/>
    </source>
</evidence>
<reference evidence="3" key="1">
    <citation type="journal article" date="2017" name="Cell">
        <title>Insights into land plant evolution garnered from the Marchantia polymorpha genome.</title>
        <authorList>
            <person name="Bowman J.L."/>
            <person name="Kohchi T."/>
            <person name="Yamato K.T."/>
            <person name="Jenkins J."/>
            <person name="Shu S."/>
            <person name="Ishizaki K."/>
            <person name="Yamaoka S."/>
            <person name="Nishihama R."/>
            <person name="Nakamura Y."/>
            <person name="Berger F."/>
            <person name="Adam C."/>
            <person name="Aki S.S."/>
            <person name="Althoff F."/>
            <person name="Araki T."/>
            <person name="Arteaga-Vazquez M.A."/>
            <person name="Balasubrmanian S."/>
            <person name="Barry K."/>
            <person name="Bauer D."/>
            <person name="Boehm C.R."/>
            <person name="Briginshaw L."/>
            <person name="Caballero-Perez J."/>
            <person name="Catarino B."/>
            <person name="Chen F."/>
            <person name="Chiyoda S."/>
            <person name="Chovatia M."/>
            <person name="Davies K.M."/>
            <person name="Delmans M."/>
            <person name="Demura T."/>
            <person name="Dierschke T."/>
            <person name="Dolan L."/>
            <person name="Dorantes-Acosta A.E."/>
            <person name="Eklund D.M."/>
            <person name="Florent S.N."/>
            <person name="Flores-Sandoval E."/>
            <person name="Fujiyama A."/>
            <person name="Fukuzawa H."/>
            <person name="Galik B."/>
            <person name="Grimanelli D."/>
            <person name="Grimwood J."/>
            <person name="Grossniklaus U."/>
            <person name="Hamada T."/>
            <person name="Haseloff J."/>
            <person name="Hetherington A.J."/>
            <person name="Higo A."/>
            <person name="Hirakawa Y."/>
            <person name="Hundley H.N."/>
            <person name="Ikeda Y."/>
            <person name="Inoue K."/>
            <person name="Inoue S.I."/>
            <person name="Ishida S."/>
            <person name="Jia Q."/>
            <person name="Kakita M."/>
            <person name="Kanazawa T."/>
            <person name="Kawai Y."/>
            <person name="Kawashima T."/>
            <person name="Kennedy M."/>
            <person name="Kinose K."/>
            <person name="Kinoshita T."/>
            <person name="Kohara Y."/>
            <person name="Koide E."/>
            <person name="Komatsu K."/>
            <person name="Kopischke S."/>
            <person name="Kubo M."/>
            <person name="Kyozuka J."/>
            <person name="Lagercrantz U."/>
            <person name="Lin S.S."/>
            <person name="Lindquist E."/>
            <person name="Lipzen A.M."/>
            <person name="Lu C.W."/>
            <person name="De Luna E."/>
            <person name="Martienssen R.A."/>
            <person name="Minamino N."/>
            <person name="Mizutani M."/>
            <person name="Mizutani M."/>
            <person name="Mochizuki N."/>
            <person name="Monte I."/>
            <person name="Mosher R."/>
            <person name="Nagasaki H."/>
            <person name="Nakagami H."/>
            <person name="Naramoto S."/>
            <person name="Nishitani K."/>
            <person name="Ohtani M."/>
            <person name="Okamoto T."/>
            <person name="Okumura M."/>
            <person name="Phillips J."/>
            <person name="Pollak B."/>
            <person name="Reinders A."/>
            <person name="Rovekamp M."/>
            <person name="Sano R."/>
            <person name="Sawa S."/>
            <person name="Schmid M.W."/>
            <person name="Shirakawa M."/>
            <person name="Solano R."/>
            <person name="Spunde A."/>
            <person name="Suetsugu N."/>
            <person name="Sugano S."/>
            <person name="Sugiyama A."/>
            <person name="Sun R."/>
            <person name="Suzuki Y."/>
            <person name="Takenaka M."/>
            <person name="Takezawa D."/>
            <person name="Tomogane H."/>
            <person name="Tsuzuki M."/>
            <person name="Ueda T."/>
            <person name="Umeda M."/>
            <person name="Ward J.M."/>
            <person name="Watanabe Y."/>
            <person name="Yazaki K."/>
            <person name="Yokoyama R."/>
            <person name="Yoshitake Y."/>
            <person name="Yotsui I."/>
            <person name="Zachgo S."/>
            <person name="Schmutz J."/>
        </authorList>
    </citation>
    <scope>NUCLEOTIDE SEQUENCE [LARGE SCALE GENOMIC DNA]</scope>
    <source>
        <strain evidence="3">Tak-1</strain>
    </source>
</reference>
<dbReference type="EMBL" id="KZ772726">
    <property type="protein sequence ID" value="PTQ38034.1"/>
    <property type="molecule type" value="Genomic_DNA"/>
</dbReference>
<gene>
    <name evidence="2" type="ORF">MARPO_0054s0134</name>
</gene>
<dbReference type="Gramene" id="Mp4g16670.2">
    <property type="protein sequence ID" value="Mp4g16670.2.cds1"/>
    <property type="gene ID" value="Mp4g16670"/>
</dbReference>
<evidence type="ECO:0000313" key="3">
    <source>
        <dbReference type="Proteomes" id="UP000244005"/>
    </source>
</evidence>
<reference evidence="2" key="2">
    <citation type="submission" date="2017-12" db="EMBL/GenBank/DDBJ databases">
        <title>WGS assembly of Marchantia polymorpha.</title>
        <authorList>
            <person name="Bowman J.L."/>
            <person name="Kohchi T."/>
            <person name="Yamato K.T."/>
            <person name="Jenkins J."/>
            <person name="Shu S."/>
            <person name="Ishizaki K."/>
            <person name="Yamaoka S."/>
            <person name="Nishihama R."/>
            <person name="Nakamura Y."/>
            <person name="Berger F."/>
            <person name="Adam C."/>
            <person name="Aki S.S."/>
            <person name="Althoff F."/>
            <person name="Araki T."/>
            <person name="Arteaga-Vazquez M.A."/>
            <person name="Balasubrmanian S."/>
            <person name="Bauer D."/>
            <person name="Boehm C.R."/>
            <person name="Briginshaw L."/>
            <person name="Caballero-Perez J."/>
            <person name="Catarino B."/>
            <person name="Chen F."/>
            <person name="Chiyoda S."/>
            <person name="Chovatia M."/>
            <person name="Davies K.M."/>
            <person name="Delmans M."/>
            <person name="Demura T."/>
            <person name="Dierschke T."/>
            <person name="Dolan L."/>
            <person name="Dorantes-Acosta A.E."/>
            <person name="Eklund D.M."/>
            <person name="Florent S.N."/>
            <person name="Flores-Sandoval E."/>
            <person name="Fujiyama A."/>
            <person name="Fukuzawa H."/>
            <person name="Galik B."/>
            <person name="Grimanelli D."/>
            <person name="Grimwood J."/>
            <person name="Grossniklaus U."/>
            <person name="Hamada T."/>
            <person name="Haseloff J."/>
            <person name="Hetherington A.J."/>
            <person name="Higo A."/>
            <person name="Hirakawa Y."/>
            <person name="Hundley H.N."/>
            <person name="Ikeda Y."/>
            <person name="Inoue K."/>
            <person name="Inoue S."/>
            <person name="Ishida S."/>
            <person name="Jia Q."/>
            <person name="Kakita M."/>
            <person name="Kanazawa T."/>
            <person name="Kawai Y."/>
            <person name="Kawashima T."/>
            <person name="Kennedy M."/>
            <person name="Kinose K."/>
            <person name="Kinoshita T."/>
            <person name="Kohara Y."/>
            <person name="Koide E."/>
            <person name="Komatsu K."/>
            <person name="Kopischke S."/>
            <person name="Kubo M."/>
            <person name="Kyozuka J."/>
            <person name="Lagercrantz U."/>
            <person name="Lin S.S."/>
            <person name="Lindquist E."/>
            <person name="Lipzen A.M."/>
            <person name="Lu C."/>
            <person name="Luna E.D."/>
            <person name="Martienssen R.A."/>
            <person name="Minamino N."/>
            <person name="Mizutani M."/>
            <person name="Mizutani M."/>
            <person name="Mochizuki N."/>
            <person name="Monte I."/>
            <person name="Mosher R."/>
            <person name="Nagasaki H."/>
            <person name="Nakagami H."/>
            <person name="Naramoto S."/>
            <person name="Nishitani K."/>
            <person name="Ohtani M."/>
            <person name="Okamoto T."/>
            <person name="Okumura M."/>
            <person name="Phillips J."/>
            <person name="Pollak B."/>
            <person name="Reinders A."/>
            <person name="Roevekamp M."/>
            <person name="Sano R."/>
            <person name="Sawa S."/>
            <person name="Schmid M.W."/>
            <person name="Shirakawa M."/>
            <person name="Solano R."/>
            <person name="Spunde A."/>
            <person name="Suetsugu N."/>
            <person name="Sugano S."/>
            <person name="Sugiyama A."/>
            <person name="Sun R."/>
            <person name="Suzuki Y."/>
            <person name="Takenaka M."/>
            <person name="Takezawa D."/>
            <person name="Tomogane H."/>
            <person name="Tsuzuki M."/>
            <person name="Ueda T."/>
            <person name="Umeda M."/>
            <person name="Ward J.M."/>
            <person name="Watanabe Y."/>
            <person name="Yazaki K."/>
            <person name="Yokoyama R."/>
            <person name="Yoshitake Y."/>
            <person name="Yotsui I."/>
            <person name="Zachgo S."/>
            <person name="Schmutz J."/>
        </authorList>
    </citation>
    <scope>NUCLEOTIDE SEQUENCE [LARGE SCALE GENOMIC DNA]</scope>
    <source>
        <strain evidence="2">Tak-1</strain>
    </source>
</reference>
<feature type="compositionally biased region" description="Low complexity" evidence="1">
    <location>
        <begin position="57"/>
        <end position="76"/>
    </location>
</feature>
<keyword evidence="3" id="KW-1185">Reference proteome</keyword>
<dbReference type="Proteomes" id="UP000244005">
    <property type="component" value="Unassembled WGS sequence"/>
</dbReference>
<evidence type="ECO:0000313" key="2">
    <source>
        <dbReference type="EMBL" id="PTQ38033.1"/>
    </source>
</evidence>
<proteinExistence type="predicted"/>
<feature type="region of interest" description="Disordered" evidence="1">
    <location>
        <begin position="34"/>
        <end position="92"/>
    </location>
</feature>
<dbReference type="Gramene" id="Mp4g16670.1">
    <property type="protein sequence ID" value="Mp4g16670.1.cds1"/>
    <property type="gene ID" value="Mp4g16670"/>
</dbReference>
<accession>A0A2R6WW17</accession>